<feature type="region of interest" description="Phosphopantothenoylcysteine decarboxylase" evidence="3">
    <location>
        <begin position="1"/>
        <end position="191"/>
    </location>
</feature>
<evidence type="ECO:0000259" key="6">
    <source>
        <dbReference type="Pfam" id="PF04127"/>
    </source>
</evidence>
<evidence type="ECO:0000256" key="4">
    <source>
        <dbReference type="RuleBase" id="RU364078"/>
    </source>
</evidence>
<dbReference type="GO" id="GO:0015937">
    <property type="term" value="P:coenzyme A biosynthetic process"/>
    <property type="evidence" value="ECO:0007669"/>
    <property type="project" value="UniProtKB-UniRule"/>
</dbReference>
<dbReference type="InterPro" id="IPR003382">
    <property type="entry name" value="Flavoprotein"/>
</dbReference>
<comment type="function">
    <text evidence="3">Catalyzes two sequential steps in the biosynthesis of coenzyme A. In the first step cysteine is conjugated to 4'-phosphopantothenate to form 4-phosphopantothenoylcysteine. In the second step the latter compound is decarboxylated to form 4'-phosphopantotheine.</text>
</comment>
<keyword evidence="2 3" id="KW-0456">Lyase</keyword>
<comment type="catalytic activity">
    <reaction evidence="3 4">
        <text>(R)-4'-phosphopantothenate + L-cysteine + CTP = N-[(R)-4-phosphopantothenoyl]-L-cysteine + CMP + diphosphate + H(+)</text>
        <dbReference type="Rhea" id="RHEA:19397"/>
        <dbReference type="ChEBI" id="CHEBI:10986"/>
        <dbReference type="ChEBI" id="CHEBI:15378"/>
        <dbReference type="ChEBI" id="CHEBI:33019"/>
        <dbReference type="ChEBI" id="CHEBI:35235"/>
        <dbReference type="ChEBI" id="CHEBI:37563"/>
        <dbReference type="ChEBI" id="CHEBI:59458"/>
        <dbReference type="ChEBI" id="CHEBI:60377"/>
        <dbReference type="EC" id="6.3.2.5"/>
    </reaction>
</comment>
<dbReference type="EC" id="6.3.2.5" evidence="3"/>
<feature type="binding site" evidence="3">
    <location>
        <position position="342"/>
    </location>
    <ligand>
        <name>CTP</name>
        <dbReference type="ChEBI" id="CHEBI:37563"/>
    </ligand>
</feature>
<comment type="cofactor">
    <cofactor evidence="3">
        <name>FMN</name>
        <dbReference type="ChEBI" id="CHEBI:58210"/>
    </cofactor>
    <text evidence="3">Binds 1 FMN per subunit.</text>
</comment>
<comment type="similarity">
    <text evidence="3 4">In the N-terminal section; belongs to the HFCD (homo-oligomeric flavin containing Cys decarboxylase) superfamily.</text>
</comment>
<feature type="domain" description="Flavoprotein" evidence="5">
    <location>
        <begin position="7"/>
        <end position="177"/>
    </location>
</feature>
<dbReference type="NCBIfam" id="TIGR00521">
    <property type="entry name" value="coaBC_dfp"/>
    <property type="match status" value="1"/>
</dbReference>
<dbReference type="GO" id="GO:0015941">
    <property type="term" value="P:pantothenate catabolic process"/>
    <property type="evidence" value="ECO:0007669"/>
    <property type="project" value="InterPro"/>
</dbReference>
<proteinExistence type="inferred from homology"/>
<keyword evidence="3 4" id="KW-0288">FMN</keyword>
<comment type="catalytic activity">
    <reaction evidence="3 4">
        <text>N-[(R)-4-phosphopantothenoyl]-L-cysteine + H(+) = (R)-4'-phosphopantetheine + CO2</text>
        <dbReference type="Rhea" id="RHEA:16793"/>
        <dbReference type="ChEBI" id="CHEBI:15378"/>
        <dbReference type="ChEBI" id="CHEBI:16526"/>
        <dbReference type="ChEBI" id="CHEBI:59458"/>
        <dbReference type="ChEBI" id="CHEBI:61723"/>
        <dbReference type="EC" id="4.1.1.36"/>
    </reaction>
</comment>
<protein>
    <recommendedName>
        <fullName evidence="3">Coenzyme A biosynthesis bifunctional protein CoaBC</fullName>
    </recommendedName>
    <alternativeName>
        <fullName evidence="3">DNA/pantothenate metabolism flavoprotein</fullName>
    </alternativeName>
    <alternativeName>
        <fullName evidence="3">Phosphopantothenoylcysteine synthetase/decarboxylase</fullName>
        <shortName evidence="3">PPCS-PPCDC</shortName>
    </alternativeName>
    <domain>
        <recommendedName>
            <fullName evidence="3">Phosphopantothenoylcysteine decarboxylase</fullName>
            <shortName evidence="3">PPC decarboxylase</shortName>
            <shortName evidence="3">PPC-DC</shortName>
            <ecNumber evidence="3">4.1.1.36</ecNumber>
        </recommendedName>
        <alternativeName>
            <fullName evidence="3">CoaC</fullName>
        </alternativeName>
    </domain>
    <domain>
        <recommendedName>
            <fullName evidence="3">Phosphopantothenate--cysteine ligase</fullName>
            <ecNumber evidence="3">6.3.2.5</ecNumber>
        </recommendedName>
        <alternativeName>
            <fullName evidence="3">CoaB</fullName>
        </alternativeName>
        <alternativeName>
            <fullName evidence="3">Phosphopantothenoylcysteine synthetase</fullName>
            <shortName evidence="3">PPC synthetase</shortName>
            <shortName evidence="3">PPC-S</shortName>
        </alternativeName>
    </domain>
</protein>
<dbReference type="PANTHER" id="PTHR14359:SF6">
    <property type="entry name" value="PHOSPHOPANTOTHENOYLCYSTEINE DECARBOXYLASE"/>
    <property type="match status" value="1"/>
</dbReference>
<dbReference type="EC" id="4.1.1.36" evidence="3"/>
<accession>A0A8J6NL04</accession>
<dbReference type="Gene3D" id="3.40.50.1950">
    <property type="entry name" value="Flavin prenyltransferase-like"/>
    <property type="match status" value="1"/>
</dbReference>
<dbReference type="GO" id="GO:0004632">
    <property type="term" value="F:phosphopantothenate--cysteine ligase activity"/>
    <property type="evidence" value="ECO:0007669"/>
    <property type="project" value="UniProtKB-UniRule"/>
</dbReference>
<evidence type="ECO:0000256" key="1">
    <source>
        <dbReference type="ARBA" id="ARBA00022793"/>
    </source>
</evidence>
<dbReference type="Proteomes" id="UP000614469">
    <property type="component" value="Unassembled WGS sequence"/>
</dbReference>
<keyword evidence="3 4" id="KW-0436">Ligase</keyword>
<evidence type="ECO:0000256" key="3">
    <source>
        <dbReference type="HAMAP-Rule" id="MF_02225"/>
    </source>
</evidence>
<dbReference type="InterPro" id="IPR007085">
    <property type="entry name" value="DNA/pantothenate-metab_flavo_C"/>
</dbReference>
<feature type="binding site" evidence="3">
    <location>
        <position position="280"/>
    </location>
    <ligand>
        <name>CTP</name>
        <dbReference type="ChEBI" id="CHEBI:37563"/>
    </ligand>
</feature>
<keyword evidence="3" id="KW-0479">Metal-binding</keyword>
<dbReference type="GO" id="GO:0071513">
    <property type="term" value="C:phosphopantothenoylcysteine decarboxylase complex"/>
    <property type="evidence" value="ECO:0007669"/>
    <property type="project" value="TreeGrafter"/>
</dbReference>
<dbReference type="EMBL" id="JACNJN010000086">
    <property type="protein sequence ID" value="MBC8334981.1"/>
    <property type="molecule type" value="Genomic_DNA"/>
</dbReference>
<dbReference type="GO" id="GO:0004633">
    <property type="term" value="F:phosphopantothenoylcysteine decarboxylase activity"/>
    <property type="evidence" value="ECO:0007669"/>
    <property type="project" value="UniProtKB-UniRule"/>
</dbReference>
<sequence length="405" mass="42588">MTNLKDKRILLGVTGSIAAYKAADLASRLTQGGAHVDVILTRAAEGFISPLSFQSLTGKKAFTDKELWGGEAHVLHVGLGHTADLLLIAPCTANTLAKLAQGQANDLLSITALAAQCPTMVAPAMDVGMYEHPATQENVRILQERDVYFAGPGEGRMASGLVGKGRMVEPAELIGHIRCVLGIGGKLAGKKIVITAGGTQEPIDPVRFITNRSSGKQGYALAQAAVDAGAEVTLISTPTALLPPIGARLVLARTAQDVLEAVLAASTGADALIMAAAVADFRPTKVAGKKLKKRDGIPQITLEAAPDVLKKVASLKADAERPRVVVGFAAESRDLLKNASEKLSSKKLDLIVANDISAEDAGFDLDDNRVILLFADGKQEKLSLRSKFEVAEIILSQIEILLENT</sequence>
<dbReference type="GO" id="GO:0046872">
    <property type="term" value="F:metal ion binding"/>
    <property type="evidence" value="ECO:0007669"/>
    <property type="project" value="UniProtKB-KW"/>
</dbReference>
<feature type="binding site" evidence="3">
    <location>
        <position position="346"/>
    </location>
    <ligand>
        <name>CTP</name>
        <dbReference type="ChEBI" id="CHEBI:37563"/>
    </ligand>
</feature>
<feature type="binding site" evidence="3">
    <location>
        <position position="328"/>
    </location>
    <ligand>
        <name>CTP</name>
        <dbReference type="ChEBI" id="CHEBI:37563"/>
    </ligand>
</feature>
<organism evidence="7 8">
    <name type="scientific">Candidatus Desulfolinea nitratireducens</name>
    <dbReference type="NCBI Taxonomy" id="2841698"/>
    <lineage>
        <taxon>Bacteria</taxon>
        <taxon>Bacillati</taxon>
        <taxon>Chloroflexota</taxon>
        <taxon>Anaerolineae</taxon>
        <taxon>Anaerolineales</taxon>
        <taxon>Anaerolineales incertae sedis</taxon>
        <taxon>Candidatus Desulfolinea</taxon>
    </lineage>
</organism>
<feature type="region of interest" description="Phosphopantothenate--cysteine ligase" evidence="3">
    <location>
        <begin position="192"/>
        <end position="405"/>
    </location>
</feature>
<comment type="function">
    <text evidence="4">Catalyzes two steps in the biosynthesis of coenzyme A. In the first step cysteine is conjugated to 4'-phosphopantothenate to form 4-phosphopantothenoylcysteine, in the latter compound is decarboxylated to form 4'-phosphopantotheine.</text>
</comment>
<comment type="cofactor">
    <cofactor evidence="3">
        <name>Mg(2+)</name>
        <dbReference type="ChEBI" id="CHEBI:18420"/>
    </cofactor>
</comment>
<dbReference type="AlphaFoldDB" id="A0A8J6NL04"/>
<dbReference type="SUPFAM" id="SSF52507">
    <property type="entry name" value="Homo-oligomeric flavin-containing Cys decarboxylases, HFCD"/>
    <property type="match status" value="1"/>
</dbReference>
<dbReference type="InterPro" id="IPR005252">
    <property type="entry name" value="CoaBC"/>
</dbReference>
<comment type="pathway">
    <text evidence="3 4">Cofactor biosynthesis; coenzyme A biosynthesis; CoA from (R)-pantothenate: step 3/5.</text>
</comment>
<dbReference type="Pfam" id="PF02441">
    <property type="entry name" value="Flavoprotein"/>
    <property type="match status" value="1"/>
</dbReference>
<dbReference type="InterPro" id="IPR035929">
    <property type="entry name" value="CoaB-like_sf"/>
</dbReference>
<dbReference type="SUPFAM" id="SSF102645">
    <property type="entry name" value="CoaB-like"/>
    <property type="match status" value="1"/>
</dbReference>
<evidence type="ECO:0000256" key="2">
    <source>
        <dbReference type="ARBA" id="ARBA00023239"/>
    </source>
</evidence>
<reference evidence="7 8" key="1">
    <citation type="submission" date="2020-08" db="EMBL/GenBank/DDBJ databases">
        <title>Bridging the membrane lipid divide: bacteria of the FCB group superphylum have the potential to synthesize archaeal ether lipids.</title>
        <authorList>
            <person name="Villanueva L."/>
            <person name="Von Meijenfeldt F.A.B."/>
            <person name="Westbye A.B."/>
            <person name="Yadav S."/>
            <person name="Hopmans E.C."/>
            <person name="Dutilh B.E."/>
            <person name="Sinninghe Damste J.S."/>
        </authorList>
    </citation>
    <scope>NUCLEOTIDE SEQUENCE [LARGE SCALE GENOMIC DNA]</scope>
    <source>
        <strain evidence="7">NIOZ-UU36</strain>
    </source>
</reference>
<keyword evidence="3 4" id="KW-0285">Flavoprotein</keyword>
<comment type="pathway">
    <text evidence="3 4">Cofactor biosynthesis; coenzyme A biosynthesis; CoA from (R)-pantothenate: step 2/5.</text>
</comment>
<feature type="binding site" evidence="3">
    <location>
        <position position="290"/>
    </location>
    <ligand>
        <name>CTP</name>
        <dbReference type="ChEBI" id="CHEBI:37563"/>
    </ligand>
</feature>
<gene>
    <name evidence="3 7" type="primary">coaBC</name>
    <name evidence="7" type="ORF">H8E29_06945</name>
</gene>
<dbReference type="UniPathway" id="UPA00241">
    <property type="reaction ID" value="UER00353"/>
</dbReference>
<dbReference type="GO" id="GO:0010181">
    <property type="term" value="F:FMN binding"/>
    <property type="evidence" value="ECO:0007669"/>
    <property type="project" value="UniProtKB-UniRule"/>
</dbReference>
<dbReference type="PANTHER" id="PTHR14359">
    <property type="entry name" value="HOMO-OLIGOMERIC FLAVIN CONTAINING CYS DECARBOXYLASE FAMILY"/>
    <property type="match status" value="1"/>
</dbReference>
<evidence type="ECO:0000313" key="7">
    <source>
        <dbReference type="EMBL" id="MBC8334981.1"/>
    </source>
</evidence>
<keyword evidence="3" id="KW-0460">Magnesium</keyword>
<dbReference type="Gene3D" id="3.40.50.10300">
    <property type="entry name" value="CoaB-like"/>
    <property type="match status" value="1"/>
</dbReference>
<dbReference type="HAMAP" id="MF_02225">
    <property type="entry name" value="CoaBC"/>
    <property type="match status" value="1"/>
</dbReference>
<name>A0A8J6NL04_9CHLR</name>
<feature type="binding site" evidence="3">
    <location>
        <begin position="306"/>
        <end position="309"/>
    </location>
    <ligand>
        <name>CTP</name>
        <dbReference type="ChEBI" id="CHEBI:37563"/>
    </ligand>
</feature>
<comment type="similarity">
    <text evidence="3 4">In the C-terminal section; belongs to the PPC synthetase family.</text>
</comment>
<comment type="caution">
    <text evidence="7">The sequence shown here is derived from an EMBL/GenBank/DDBJ whole genome shotgun (WGS) entry which is preliminary data.</text>
</comment>
<keyword evidence="3" id="KW-0511">Multifunctional enzyme</keyword>
<keyword evidence="1 3" id="KW-0210">Decarboxylase</keyword>
<evidence type="ECO:0000259" key="5">
    <source>
        <dbReference type="Pfam" id="PF02441"/>
    </source>
</evidence>
<dbReference type="InterPro" id="IPR036551">
    <property type="entry name" value="Flavin_trans-like"/>
</dbReference>
<feature type="domain" description="DNA/pantothenate metabolism flavoprotein C-terminal" evidence="6">
    <location>
        <begin position="187"/>
        <end position="399"/>
    </location>
</feature>
<evidence type="ECO:0000313" key="8">
    <source>
        <dbReference type="Proteomes" id="UP000614469"/>
    </source>
</evidence>
<comment type="caution">
    <text evidence="3">Lacks conserved residue(s) required for the propagation of feature annotation.</text>
</comment>
<dbReference type="Pfam" id="PF04127">
    <property type="entry name" value="DFP"/>
    <property type="match status" value="1"/>
</dbReference>